<evidence type="ECO:0000313" key="2">
    <source>
        <dbReference type="EMBL" id="TDD12348.1"/>
    </source>
</evidence>
<dbReference type="InterPro" id="IPR000182">
    <property type="entry name" value="GNAT_dom"/>
</dbReference>
<dbReference type="GO" id="GO:0016747">
    <property type="term" value="F:acyltransferase activity, transferring groups other than amino-acyl groups"/>
    <property type="evidence" value="ECO:0007669"/>
    <property type="project" value="InterPro"/>
</dbReference>
<dbReference type="CDD" id="cd04301">
    <property type="entry name" value="NAT_SF"/>
    <property type="match status" value="1"/>
</dbReference>
<proteinExistence type="predicted"/>
<dbReference type="Proteomes" id="UP000295172">
    <property type="component" value="Unassembled WGS sequence"/>
</dbReference>
<dbReference type="PROSITE" id="PS51186">
    <property type="entry name" value="GNAT"/>
    <property type="match status" value="1"/>
</dbReference>
<evidence type="ECO:0000313" key="3">
    <source>
        <dbReference type="Proteomes" id="UP000295172"/>
    </source>
</evidence>
<dbReference type="PANTHER" id="PTHR43233">
    <property type="entry name" value="FAMILY N-ACETYLTRANSFERASE, PUTATIVE (AFU_ORTHOLOGUE AFUA_6G03350)-RELATED"/>
    <property type="match status" value="1"/>
</dbReference>
<dbReference type="SUPFAM" id="SSF55729">
    <property type="entry name" value="Acyl-CoA N-acyltransferases (Nat)"/>
    <property type="match status" value="1"/>
</dbReference>
<dbReference type="Gene3D" id="3.40.630.30">
    <property type="match status" value="1"/>
</dbReference>
<comment type="caution">
    <text evidence="2">The sequence shown here is derived from an EMBL/GenBank/DDBJ whole genome shotgun (WGS) entry which is preliminary data.</text>
</comment>
<dbReference type="InterPro" id="IPR016181">
    <property type="entry name" value="Acyl_CoA_acyltransferase"/>
</dbReference>
<accession>A0A4R4W1I7</accession>
<keyword evidence="3" id="KW-1185">Reference proteome</keyword>
<dbReference type="RefSeq" id="WP_132327409.1">
    <property type="nucleotide sequence ID" value="NZ_SMKR01000313.1"/>
</dbReference>
<reference evidence="2 3" key="1">
    <citation type="submission" date="2019-02" db="EMBL/GenBank/DDBJ databases">
        <title>Draft genome sequences of novel Actinobacteria.</title>
        <authorList>
            <person name="Sahin N."/>
            <person name="Ay H."/>
            <person name="Saygin H."/>
        </authorList>
    </citation>
    <scope>NUCLEOTIDE SEQUENCE [LARGE SCALE GENOMIC DNA]</scope>
    <source>
        <strain evidence="2 3">16K104</strain>
    </source>
</reference>
<name>A0A4R4W1I7_9ACTN</name>
<dbReference type="OrthoDB" id="3216107at2"/>
<keyword evidence="2" id="KW-0808">Transferase</keyword>
<dbReference type="InterPro" id="IPR053144">
    <property type="entry name" value="Acetyltransferase_Butenolide"/>
</dbReference>
<protein>
    <submittedName>
        <fullName evidence="2">N-acetyltransferase</fullName>
    </submittedName>
</protein>
<sequence>MASNEDVRIKDHVDERQLDDLVELFRSAWWMANRTVEETQRILRESDVVVALVDSSHDRIVGFCRALTDYVHVALVLDVVIAPEHRGSGYGAVLMDAIVHNPQLAQVRSIELVCQPELAPFYRRWGFTDQVGSSLLMRRSTDPLLVPLTRRP</sequence>
<dbReference type="AlphaFoldDB" id="A0A4R4W1I7"/>
<gene>
    <name evidence="2" type="ORF">E1218_35475</name>
</gene>
<evidence type="ECO:0000259" key="1">
    <source>
        <dbReference type="PROSITE" id="PS51186"/>
    </source>
</evidence>
<dbReference type="PANTHER" id="PTHR43233:SF1">
    <property type="entry name" value="FAMILY N-ACETYLTRANSFERASE, PUTATIVE (AFU_ORTHOLOGUE AFUA_6G03350)-RELATED"/>
    <property type="match status" value="1"/>
</dbReference>
<organism evidence="2 3">
    <name type="scientific">Kribbella turkmenica</name>
    <dbReference type="NCBI Taxonomy" id="2530375"/>
    <lineage>
        <taxon>Bacteria</taxon>
        <taxon>Bacillati</taxon>
        <taxon>Actinomycetota</taxon>
        <taxon>Actinomycetes</taxon>
        <taxon>Propionibacteriales</taxon>
        <taxon>Kribbellaceae</taxon>
        <taxon>Kribbella</taxon>
    </lineage>
</organism>
<dbReference type="Pfam" id="PF13508">
    <property type="entry name" value="Acetyltransf_7"/>
    <property type="match status" value="1"/>
</dbReference>
<dbReference type="EMBL" id="SMKR01000313">
    <property type="protein sequence ID" value="TDD12348.1"/>
    <property type="molecule type" value="Genomic_DNA"/>
</dbReference>
<feature type="domain" description="N-acetyltransferase" evidence="1">
    <location>
        <begin position="5"/>
        <end position="151"/>
    </location>
</feature>